<keyword evidence="3" id="KW-1185">Reference proteome</keyword>
<gene>
    <name evidence="2" type="ORF">CYNAS_LOCUS618</name>
</gene>
<proteinExistence type="predicted"/>
<protein>
    <submittedName>
        <fullName evidence="2">Uncharacterized protein</fullName>
    </submittedName>
</protein>
<dbReference type="EMBL" id="CATQJL010000001">
    <property type="protein sequence ID" value="CAJ0588635.1"/>
    <property type="molecule type" value="Genomic_DNA"/>
</dbReference>
<dbReference type="AlphaFoldDB" id="A0AA36DK79"/>
<evidence type="ECO:0000313" key="3">
    <source>
        <dbReference type="Proteomes" id="UP001176961"/>
    </source>
</evidence>
<reference evidence="2" key="1">
    <citation type="submission" date="2023-07" db="EMBL/GenBank/DDBJ databases">
        <authorList>
            <consortium name="CYATHOMIX"/>
        </authorList>
    </citation>
    <scope>NUCLEOTIDE SEQUENCE</scope>
    <source>
        <strain evidence="2">N/A</strain>
    </source>
</reference>
<sequence>MICTLRFKQQLLSRCLSSLFVFSEDQSNTILAPETLPNLFLGLSARHEICLLIGWNPQESSSTLYYENDGSSQQSAFESTIEKMQESSAHRYDSMPTYFGYYPMTSIECKLIKSILSNITGMRLVARYKVRQLIGFNHSTHFASTNDFVPHFDGFKIFLSVSNLNCYILVLLPLLKIESFPSRRTCRFLRRHRRLLQGLNGGFERRRGQKERGRDTSRNLKNGNKEARGS</sequence>
<accession>A0AA36DK79</accession>
<comment type="caution">
    <text evidence="2">The sequence shown here is derived from an EMBL/GenBank/DDBJ whole genome shotgun (WGS) entry which is preliminary data.</text>
</comment>
<feature type="region of interest" description="Disordered" evidence="1">
    <location>
        <begin position="205"/>
        <end position="230"/>
    </location>
</feature>
<evidence type="ECO:0000256" key="1">
    <source>
        <dbReference type="SAM" id="MobiDB-lite"/>
    </source>
</evidence>
<organism evidence="2 3">
    <name type="scientific">Cylicocyclus nassatus</name>
    <name type="common">Nematode worm</name>
    <dbReference type="NCBI Taxonomy" id="53992"/>
    <lineage>
        <taxon>Eukaryota</taxon>
        <taxon>Metazoa</taxon>
        <taxon>Ecdysozoa</taxon>
        <taxon>Nematoda</taxon>
        <taxon>Chromadorea</taxon>
        <taxon>Rhabditida</taxon>
        <taxon>Rhabditina</taxon>
        <taxon>Rhabditomorpha</taxon>
        <taxon>Strongyloidea</taxon>
        <taxon>Strongylidae</taxon>
        <taxon>Cylicocyclus</taxon>
    </lineage>
</organism>
<evidence type="ECO:0000313" key="2">
    <source>
        <dbReference type="EMBL" id="CAJ0588635.1"/>
    </source>
</evidence>
<name>A0AA36DK79_CYLNA</name>
<dbReference type="Proteomes" id="UP001176961">
    <property type="component" value="Unassembled WGS sequence"/>
</dbReference>